<gene>
    <name evidence="6" type="ordered locus">MGMSRv2__4205</name>
</gene>
<dbReference type="InterPro" id="IPR000653">
    <property type="entry name" value="DegT/StrS_aminotransferase"/>
</dbReference>
<dbReference type="Gene3D" id="3.40.640.10">
    <property type="entry name" value="Type I PLP-dependent aspartate aminotransferase-like (Major domain)"/>
    <property type="match status" value="1"/>
</dbReference>
<dbReference type="GO" id="GO:0030170">
    <property type="term" value="F:pyridoxal phosphate binding"/>
    <property type="evidence" value="ECO:0007669"/>
    <property type="project" value="TreeGrafter"/>
</dbReference>
<dbReference type="GO" id="GO:0008483">
    <property type="term" value="F:transaminase activity"/>
    <property type="evidence" value="ECO:0007669"/>
    <property type="project" value="UniProtKB-KW"/>
</dbReference>
<reference evidence="6 7" key="1">
    <citation type="journal article" date="2014" name="Genome Announc.">
        <title>Complete genome sequence of Magnetospirillum gryphiswaldense MSR-1.</title>
        <authorList>
            <person name="Wang X."/>
            <person name="Wang Q."/>
            <person name="Zhang W."/>
            <person name="Wang Y."/>
            <person name="Li L."/>
            <person name="Wen T."/>
            <person name="Zhang T."/>
            <person name="Zhang Y."/>
            <person name="Xu J."/>
            <person name="Hu J."/>
            <person name="Li S."/>
            <person name="Liu L."/>
            <person name="Liu J."/>
            <person name="Jiang W."/>
            <person name="Tian J."/>
            <person name="Li Y."/>
            <person name="Schuler D."/>
            <person name="Wang L."/>
            <person name="Li J."/>
        </authorList>
    </citation>
    <scope>NUCLEOTIDE SEQUENCE [LARGE SCALE GENOMIC DNA]</scope>
    <source>
        <strain evidence="7">DSM 6361 / JCM 21280 / NBRC 15271 / MSR-1</strain>
    </source>
</reference>
<comment type="similarity">
    <text evidence="2 5">Belongs to the DegT/DnrJ/EryC1 family.</text>
</comment>
<dbReference type="PANTHER" id="PTHR30244">
    <property type="entry name" value="TRANSAMINASE"/>
    <property type="match status" value="1"/>
</dbReference>
<dbReference type="PANTHER" id="PTHR30244:SF9">
    <property type="entry name" value="PROTEIN RV3402C"/>
    <property type="match status" value="1"/>
</dbReference>
<dbReference type="EC" id="2.6.1.-" evidence="6"/>
<dbReference type="KEGG" id="mgy:MGMSRv2__4205"/>
<feature type="modified residue" description="N6-(pyridoxal phosphate)lysine" evidence="4">
    <location>
        <position position="183"/>
    </location>
</feature>
<keyword evidence="6" id="KW-0032">Aminotransferase</keyword>
<dbReference type="InterPro" id="IPR015421">
    <property type="entry name" value="PyrdxlP-dep_Trfase_major"/>
</dbReference>
<dbReference type="InterPro" id="IPR015424">
    <property type="entry name" value="PyrdxlP-dep_Trfase"/>
</dbReference>
<dbReference type="PIRSF" id="PIRSF000390">
    <property type="entry name" value="PLP_StrS"/>
    <property type="match status" value="1"/>
</dbReference>
<dbReference type="Pfam" id="PF01041">
    <property type="entry name" value="DegT_DnrJ_EryC1"/>
    <property type="match status" value="1"/>
</dbReference>
<feature type="active site" description="Proton acceptor" evidence="3">
    <location>
        <position position="183"/>
    </location>
</feature>
<organism evidence="6 7">
    <name type="scientific">Magnetospirillum gryphiswaldense (strain DSM 6361 / JCM 21280 / NBRC 15271 / MSR-1)</name>
    <dbReference type="NCBI Taxonomy" id="431944"/>
    <lineage>
        <taxon>Bacteria</taxon>
        <taxon>Pseudomonadati</taxon>
        <taxon>Pseudomonadota</taxon>
        <taxon>Alphaproteobacteria</taxon>
        <taxon>Rhodospirillales</taxon>
        <taxon>Rhodospirillaceae</taxon>
        <taxon>Magnetospirillum</taxon>
    </lineage>
</organism>
<proteinExistence type="inferred from homology"/>
<evidence type="ECO:0000313" key="7">
    <source>
        <dbReference type="Proteomes" id="UP000018922"/>
    </source>
</evidence>
<name>V6F7C5_MAGGM</name>
<protein>
    <submittedName>
        <fullName evidence="6">DegT/DnrJ/EryC1/StrS aminotransferase</fullName>
        <ecNumber evidence="6">2.6.1.-</ecNumber>
    </submittedName>
</protein>
<evidence type="ECO:0000313" key="6">
    <source>
        <dbReference type="EMBL" id="CDL01420.1"/>
    </source>
</evidence>
<dbReference type="AlphaFoldDB" id="V6F7C5"/>
<evidence type="ECO:0000256" key="1">
    <source>
        <dbReference type="ARBA" id="ARBA00022898"/>
    </source>
</evidence>
<evidence type="ECO:0000256" key="3">
    <source>
        <dbReference type="PIRSR" id="PIRSR000390-1"/>
    </source>
</evidence>
<keyword evidence="7" id="KW-1185">Reference proteome</keyword>
<evidence type="ECO:0000256" key="4">
    <source>
        <dbReference type="PIRSR" id="PIRSR000390-2"/>
    </source>
</evidence>
<dbReference type="SUPFAM" id="SSF53383">
    <property type="entry name" value="PLP-dependent transferases"/>
    <property type="match status" value="1"/>
</dbReference>
<dbReference type="HOGENOM" id="CLU_033332_1_1_5"/>
<keyword evidence="6" id="KW-0808">Transferase</keyword>
<dbReference type="Proteomes" id="UP000018922">
    <property type="component" value="Chromosome I"/>
</dbReference>
<sequence length="362" mass="38809">MDTPAISVMRPRLPDADALLPYLRRIDQTRLYSNMGPLACELAARLQDRFNAPAHPVANATLGLAATLMAFGLPAGSLCMVPAWTFAASAHAILLAGLVPFLVDVDEASGMLRPDMAADYCARAPAPVGAVMPVSAFGRPVDMSGWQDFHRRHQIAVAVDAAAGFDTAMGGDVPVVVSLHATKVLGAGEGAFILCRDTQFLRRCAAITNFGFSGDRHAHMAGMNAKLSEYHAATALAALDQWPQNRREILALTARLADMLPQSMGWRAELTRSFAANTMNLEFPGGWQAAEHRFTAAAIETRRWWGPGLHQQAAFAHCPQVPTPETDRRAAQTLGLPFHCDLDGEAVERIAAAARASLDPAP</sequence>
<evidence type="ECO:0000256" key="2">
    <source>
        <dbReference type="ARBA" id="ARBA00037999"/>
    </source>
</evidence>
<dbReference type="eggNOG" id="COG0399">
    <property type="taxonomic scope" value="Bacteria"/>
</dbReference>
<keyword evidence="1 4" id="KW-0663">Pyridoxal phosphate</keyword>
<dbReference type="EMBL" id="HG794546">
    <property type="protein sequence ID" value="CDL01420.1"/>
    <property type="molecule type" value="Genomic_DNA"/>
</dbReference>
<accession>V6F7C5</accession>
<dbReference type="STRING" id="1430440.MGMSRv2__4205"/>
<dbReference type="GO" id="GO:0000271">
    <property type="term" value="P:polysaccharide biosynthetic process"/>
    <property type="evidence" value="ECO:0007669"/>
    <property type="project" value="TreeGrafter"/>
</dbReference>
<evidence type="ECO:0000256" key="5">
    <source>
        <dbReference type="RuleBase" id="RU004508"/>
    </source>
</evidence>